<dbReference type="EMBL" id="GDRN01011047">
    <property type="protein sequence ID" value="JAI67893.1"/>
    <property type="molecule type" value="Transcribed_RNA"/>
</dbReference>
<reference evidence="3" key="1">
    <citation type="submission" date="2015-09" db="EMBL/GenBank/DDBJ databases">
        <title>Scylla olivacea transcriptome.</title>
        <authorList>
            <person name="Ikhwanuddin M."/>
        </authorList>
    </citation>
    <scope>NUCLEOTIDE SEQUENCE</scope>
</reference>
<accession>A0A0P4WGF9</accession>
<proteinExistence type="predicted"/>
<dbReference type="InterPro" id="IPR007110">
    <property type="entry name" value="Ig-like_dom"/>
</dbReference>
<name>A0A0P4WGF9_SCYOL</name>
<dbReference type="PANTHER" id="PTHR23278:SF25">
    <property type="entry name" value="GH14967P"/>
    <property type="match status" value="1"/>
</dbReference>
<dbReference type="InterPro" id="IPR013162">
    <property type="entry name" value="CD80_C2-set"/>
</dbReference>
<protein>
    <recommendedName>
        <fullName evidence="2">Ig-like domain-containing protein</fullName>
    </recommendedName>
</protein>
<dbReference type="PROSITE" id="PS50835">
    <property type="entry name" value="IG_LIKE"/>
    <property type="match status" value="1"/>
</dbReference>
<evidence type="ECO:0000313" key="3">
    <source>
        <dbReference type="EMBL" id="JAI67893.1"/>
    </source>
</evidence>
<sequence length="134" mass="15153">MSIRLLGVDGPVSAGVGVTLVCMVVGARPEPTVTWWLDGRPLTARDERMLQNNVTESHLVLVATPEDQGRYLSCRAETPGLLQSSLEDGMKLVVHCEYWYSIPWNFLPISAFSPSYDFNSFKREVSRHFSFNFR</sequence>
<dbReference type="CDD" id="cd00096">
    <property type="entry name" value="Ig"/>
    <property type="match status" value="1"/>
</dbReference>
<evidence type="ECO:0000256" key="1">
    <source>
        <dbReference type="ARBA" id="ARBA00023157"/>
    </source>
</evidence>
<keyword evidence="1" id="KW-1015">Disulfide bond</keyword>
<dbReference type="InterPro" id="IPR013783">
    <property type="entry name" value="Ig-like_fold"/>
</dbReference>
<dbReference type="PANTHER" id="PTHR23278">
    <property type="entry name" value="SIDESTEP PROTEIN"/>
    <property type="match status" value="1"/>
</dbReference>
<feature type="domain" description="Ig-like" evidence="2">
    <location>
        <begin position="1"/>
        <end position="87"/>
    </location>
</feature>
<dbReference type="InterPro" id="IPR036179">
    <property type="entry name" value="Ig-like_dom_sf"/>
</dbReference>
<evidence type="ECO:0000259" key="2">
    <source>
        <dbReference type="PROSITE" id="PS50835"/>
    </source>
</evidence>
<dbReference type="Pfam" id="PF08205">
    <property type="entry name" value="C2-set_2"/>
    <property type="match status" value="1"/>
</dbReference>
<organism evidence="3">
    <name type="scientific">Scylla olivacea</name>
    <name type="common">Orange mud crab</name>
    <name type="synonym">Cancer olivacea</name>
    <dbReference type="NCBI Taxonomy" id="85551"/>
    <lineage>
        <taxon>Eukaryota</taxon>
        <taxon>Metazoa</taxon>
        <taxon>Ecdysozoa</taxon>
        <taxon>Arthropoda</taxon>
        <taxon>Crustacea</taxon>
        <taxon>Multicrustacea</taxon>
        <taxon>Malacostraca</taxon>
        <taxon>Eumalacostraca</taxon>
        <taxon>Eucarida</taxon>
        <taxon>Decapoda</taxon>
        <taxon>Pleocyemata</taxon>
        <taxon>Brachyura</taxon>
        <taxon>Eubrachyura</taxon>
        <taxon>Portunoidea</taxon>
        <taxon>Portunidae</taxon>
        <taxon>Portuninae</taxon>
        <taxon>Scylla</taxon>
    </lineage>
</organism>
<dbReference type="Gene3D" id="2.60.40.10">
    <property type="entry name" value="Immunoglobulins"/>
    <property type="match status" value="1"/>
</dbReference>
<dbReference type="SUPFAM" id="SSF48726">
    <property type="entry name" value="Immunoglobulin"/>
    <property type="match status" value="1"/>
</dbReference>
<dbReference type="AlphaFoldDB" id="A0A0P4WGF9"/>